<accession>A0A7I8LJ99</accession>
<dbReference type="InterPro" id="IPR008801">
    <property type="entry name" value="RALF"/>
</dbReference>
<name>A0A7I8LJ99_SPIIN</name>
<dbReference type="Proteomes" id="UP000663760">
    <property type="component" value="Chromosome 16"/>
</dbReference>
<dbReference type="EMBL" id="LR746279">
    <property type="protein sequence ID" value="CAA7409840.1"/>
    <property type="molecule type" value="Genomic_DNA"/>
</dbReference>
<dbReference type="PANTHER" id="PTHR34270:SF3">
    <property type="entry name" value="PROTEIN RALF-LIKE 16-RELATED"/>
    <property type="match status" value="1"/>
</dbReference>
<protein>
    <submittedName>
        <fullName evidence="8">Uncharacterized protein</fullName>
    </submittedName>
</protein>
<evidence type="ECO:0000313" key="9">
    <source>
        <dbReference type="Proteomes" id="UP000663760"/>
    </source>
</evidence>
<dbReference type="EMBL" id="LR746279">
    <property type="protein sequence ID" value="CAA7409839.1"/>
    <property type="molecule type" value="Genomic_DNA"/>
</dbReference>
<dbReference type="PANTHER" id="PTHR34270">
    <property type="entry name" value="PROTEIN RALF-LIKE 15-RELATED"/>
    <property type="match status" value="1"/>
</dbReference>
<keyword evidence="2" id="KW-0372">Hormone</keyword>
<evidence type="ECO:0000313" key="7">
    <source>
        <dbReference type="EMBL" id="CAA7409839.1"/>
    </source>
</evidence>
<dbReference type="AlphaFoldDB" id="A0A7I8LJ99"/>
<evidence type="ECO:0000256" key="6">
    <source>
        <dbReference type="SAM" id="SignalP"/>
    </source>
</evidence>
<evidence type="ECO:0000256" key="2">
    <source>
        <dbReference type="ARBA" id="ARBA00022702"/>
    </source>
</evidence>
<evidence type="ECO:0000256" key="5">
    <source>
        <dbReference type="ARBA" id="ARBA00037228"/>
    </source>
</evidence>
<feature type="chain" id="PRO_5035587302" evidence="6">
    <location>
        <begin position="25"/>
        <end position="87"/>
    </location>
</feature>
<dbReference type="GO" id="GO:0005179">
    <property type="term" value="F:hormone activity"/>
    <property type="evidence" value="ECO:0007669"/>
    <property type="project" value="UniProtKB-KW"/>
</dbReference>
<keyword evidence="9" id="KW-1185">Reference proteome</keyword>
<keyword evidence="4" id="KW-1015">Disulfide bond</keyword>
<organism evidence="8 9">
    <name type="scientific">Spirodela intermedia</name>
    <name type="common">Intermediate duckweed</name>
    <dbReference type="NCBI Taxonomy" id="51605"/>
    <lineage>
        <taxon>Eukaryota</taxon>
        <taxon>Viridiplantae</taxon>
        <taxon>Streptophyta</taxon>
        <taxon>Embryophyta</taxon>
        <taxon>Tracheophyta</taxon>
        <taxon>Spermatophyta</taxon>
        <taxon>Magnoliopsida</taxon>
        <taxon>Liliopsida</taxon>
        <taxon>Araceae</taxon>
        <taxon>Lemnoideae</taxon>
        <taxon>Spirodela</taxon>
    </lineage>
</organism>
<comment type="similarity">
    <text evidence="1">Belongs to the plant rapid alkalinization factor (RALF) family.</text>
</comment>
<evidence type="ECO:0000313" key="8">
    <source>
        <dbReference type="EMBL" id="CAA7409840.1"/>
    </source>
</evidence>
<feature type="signal peptide" evidence="6">
    <location>
        <begin position="1"/>
        <end position="24"/>
    </location>
</feature>
<gene>
    <name evidence="7" type="ORF">SI8410_16020517</name>
    <name evidence="8" type="ORF">SI8410_16020518</name>
</gene>
<comment type="function">
    <text evidence="5">Cell signaling peptide that may regulate plant stress, growth, and development. Mediates a rapid alkalinization of extracellular space by mediating a transient increase in the cytoplasmic Ca(2+) concentration leading to a calcium-dependent signaling events through a cell surface receptor and a concomitant activation of some intracellular mitogen-activated protein kinases.</text>
</comment>
<evidence type="ECO:0000256" key="4">
    <source>
        <dbReference type="ARBA" id="ARBA00023157"/>
    </source>
</evidence>
<dbReference type="Pfam" id="PF05498">
    <property type="entry name" value="RALF"/>
    <property type="match status" value="1"/>
</dbReference>
<proteinExistence type="inferred from homology"/>
<keyword evidence="3 6" id="KW-0732">Signal</keyword>
<evidence type="ECO:0000256" key="3">
    <source>
        <dbReference type="ARBA" id="ARBA00022729"/>
    </source>
</evidence>
<sequence>MAVARSWLTAAFLVFLLVAGMATAEDEVVQEEGYIGYGAIGKGAGCGGGKRPCRGVSNPANHYRRGCSPLNRCRGDPPGSEGEEAKN</sequence>
<evidence type="ECO:0000256" key="1">
    <source>
        <dbReference type="ARBA" id="ARBA00009178"/>
    </source>
</evidence>
<reference evidence="8" key="1">
    <citation type="submission" date="2020-02" db="EMBL/GenBank/DDBJ databases">
        <authorList>
            <person name="Scholz U."/>
            <person name="Mascher M."/>
            <person name="Fiebig A."/>
        </authorList>
    </citation>
    <scope>NUCLEOTIDE SEQUENCE</scope>
</reference>